<organism evidence="1 2">
    <name type="scientific">Paenibacillus aurantius</name>
    <dbReference type="NCBI Taxonomy" id="2918900"/>
    <lineage>
        <taxon>Bacteria</taxon>
        <taxon>Bacillati</taxon>
        <taxon>Bacillota</taxon>
        <taxon>Bacilli</taxon>
        <taxon>Bacillales</taxon>
        <taxon>Paenibacillaceae</taxon>
        <taxon>Paenibacillus</taxon>
    </lineage>
</organism>
<keyword evidence="2" id="KW-1185">Reference proteome</keyword>
<dbReference type="KEGG" id="paun:MJA45_03835"/>
<dbReference type="RefSeq" id="WP_315605969.1">
    <property type="nucleotide sequence ID" value="NZ_CP130318.1"/>
</dbReference>
<sequence>METRDTGRNEQGRRVWQKPELEVLNVKYTAYWSFEIGPDGFPINVWVDES</sequence>
<dbReference type="InterPro" id="IPR049825">
    <property type="entry name" value="Lasso_PadeA-like"/>
</dbReference>
<evidence type="ECO:0000313" key="1">
    <source>
        <dbReference type="EMBL" id="WNQ12192.1"/>
    </source>
</evidence>
<protein>
    <submittedName>
        <fullName evidence="1">Paeninodin family lasso peptide</fullName>
    </submittedName>
</protein>
<proteinExistence type="predicted"/>
<dbReference type="Proteomes" id="UP001305702">
    <property type="component" value="Chromosome"/>
</dbReference>
<name>A0AA96RFN1_9BACL</name>
<evidence type="ECO:0000313" key="2">
    <source>
        <dbReference type="Proteomes" id="UP001305702"/>
    </source>
</evidence>
<dbReference type="EMBL" id="CP130318">
    <property type="protein sequence ID" value="WNQ12192.1"/>
    <property type="molecule type" value="Genomic_DNA"/>
</dbReference>
<accession>A0AA96RFN1</accession>
<dbReference type="NCBIfam" id="NF033524">
    <property type="entry name" value="lasso_PadeA_fam"/>
    <property type="match status" value="1"/>
</dbReference>
<reference evidence="1 2" key="1">
    <citation type="submission" date="2022-02" db="EMBL/GenBank/DDBJ databases">
        <title>Paenibacillus sp. MBLB1776 Whole Genome Shotgun Sequencing.</title>
        <authorList>
            <person name="Hwang C.Y."/>
            <person name="Cho E.-S."/>
            <person name="Seo M.-J."/>
        </authorList>
    </citation>
    <scope>NUCLEOTIDE SEQUENCE [LARGE SCALE GENOMIC DNA]</scope>
    <source>
        <strain evidence="1 2">MBLB1776</strain>
    </source>
</reference>
<dbReference type="AlphaFoldDB" id="A0AA96RFN1"/>
<gene>
    <name evidence="1" type="ORF">MJA45_03835</name>
</gene>